<organism evidence="2 3">
    <name type="scientific">Burkholderia cenocepacia</name>
    <dbReference type="NCBI Taxonomy" id="95486"/>
    <lineage>
        <taxon>Bacteria</taxon>
        <taxon>Pseudomonadati</taxon>
        <taxon>Pseudomonadota</taxon>
        <taxon>Betaproteobacteria</taxon>
        <taxon>Burkholderiales</taxon>
        <taxon>Burkholderiaceae</taxon>
        <taxon>Burkholderia</taxon>
        <taxon>Burkholderia cepacia complex</taxon>
    </lineage>
</organism>
<gene>
    <name evidence="2" type="ORF">D5R55_02075</name>
</gene>
<sequence>MSWCERRASVGPGAPEYGHVDTTRNRAAPKVELALIAIDFSGLKTAMQRDGWVCARRMPVRTVRPRYSEYA</sequence>
<evidence type="ECO:0000313" key="3">
    <source>
        <dbReference type="Proteomes" id="UP000277191"/>
    </source>
</evidence>
<dbReference type="AlphaFoldDB" id="A0A3Q9F0H0"/>
<accession>A0A3Q9F0H0</accession>
<name>A0A3Q9F0H0_9BURK</name>
<protein>
    <submittedName>
        <fullName evidence="2">Uncharacterized protein</fullName>
    </submittedName>
</protein>
<dbReference type="Proteomes" id="UP000277191">
    <property type="component" value="Chromosome 1"/>
</dbReference>
<dbReference type="EMBL" id="CP034545">
    <property type="protein sequence ID" value="AZQ49894.1"/>
    <property type="molecule type" value="Genomic_DNA"/>
</dbReference>
<evidence type="ECO:0000313" key="2">
    <source>
        <dbReference type="EMBL" id="AZQ49894.1"/>
    </source>
</evidence>
<feature type="region of interest" description="Disordered" evidence="1">
    <location>
        <begin position="1"/>
        <end position="21"/>
    </location>
</feature>
<proteinExistence type="predicted"/>
<evidence type="ECO:0000256" key="1">
    <source>
        <dbReference type="SAM" id="MobiDB-lite"/>
    </source>
</evidence>
<reference evidence="2 3" key="1">
    <citation type="submission" date="2018-12" db="EMBL/GenBank/DDBJ databases">
        <title>Cadmium resistance mechanism in endophytic bacteria Burkholderia cenocepacia YG-3.</title>
        <authorList>
            <person name="Zhang X."/>
            <person name="Wang X."/>
            <person name="Zhu Y."/>
        </authorList>
    </citation>
    <scope>NUCLEOTIDE SEQUENCE [LARGE SCALE GENOMIC DNA]</scope>
    <source>
        <strain evidence="2 3">YG-3</strain>
    </source>
</reference>